<proteinExistence type="predicted"/>
<dbReference type="EMBL" id="CP016020">
    <property type="protein sequence ID" value="APH06897.1"/>
    <property type="molecule type" value="Genomic_DNA"/>
</dbReference>
<keyword evidence="2" id="KW-1185">Reference proteome</keyword>
<sequence length="217" mass="24555">MKEANHHVDFHHIDEDAFSEFGRVLLNIEIDELVQYMDTTEIPEDGNVYVASVEEMEQTHIEKRFRETVYGGLPIQIGYCNGVNSTLNGLEYHKGNEINIAITDFVLLLGKVQDINGNSYESSKVKAFYVPKGAVIELYSTTLHFAPCKVEDEGFKAIVVLPKGTNLPLSKEVSQLTEEDSLLFMTNKWLLAHPKRQVLIEKGAYPGIKGENIQIYY</sequence>
<evidence type="ECO:0000313" key="2">
    <source>
        <dbReference type="Proteomes" id="UP000181936"/>
    </source>
</evidence>
<dbReference type="InterPro" id="IPR032358">
    <property type="entry name" value="DUF4867"/>
</dbReference>
<reference evidence="1 2" key="1">
    <citation type="journal article" date="2016" name="Sci. Rep.">
        <title>Complete genome sequence and transcriptomic analysis of a novel marine strain Bacillus weihaiensis reveals the mechanism of brown algae degradation.</title>
        <authorList>
            <person name="Zhu Y."/>
            <person name="Chen P."/>
            <person name="Bao Y."/>
            <person name="Men Y."/>
            <person name="Zeng Y."/>
            <person name="Yang J."/>
            <person name="Sun J."/>
            <person name="Sun Y."/>
        </authorList>
    </citation>
    <scope>NUCLEOTIDE SEQUENCE [LARGE SCALE GENOMIC DNA]</scope>
    <source>
        <strain evidence="1 2">Alg07</strain>
    </source>
</reference>
<gene>
    <name evidence="1" type="ORF">A9C19_00915</name>
</gene>
<accession>A0A1L3MX36</accession>
<dbReference type="STRING" id="1547283.A9C19_00915"/>
<protein>
    <submittedName>
        <fullName evidence="1">DUF4867 domain-containing protein</fullName>
    </submittedName>
</protein>
<evidence type="ECO:0000313" key="1">
    <source>
        <dbReference type="EMBL" id="APH06897.1"/>
    </source>
</evidence>
<dbReference type="KEGG" id="bwh:A9C19_00915"/>
<organism evidence="1 2">
    <name type="scientific">Bacillus weihaiensis</name>
    <dbReference type="NCBI Taxonomy" id="1547283"/>
    <lineage>
        <taxon>Bacteria</taxon>
        <taxon>Bacillati</taxon>
        <taxon>Bacillota</taxon>
        <taxon>Bacilli</taxon>
        <taxon>Bacillales</taxon>
        <taxon>Bacillaceae</taxon>
        <taxon>Bacillus</taxon>
    </lineage>
</organism>
<name>A0A1L3MX36_9BACI</name>
<dbReference type="Proteomes" id="UP000181936">
    <property type="component" value="Chromosome"/>
</dbReference>
<dbReference type="AlphaFoldDB" id="A0A1L3MX36"/>
<dbReference type="Pfam" id="PF16161">
    <property type="entry name" value="DUF4867"/>
    <property type="match status" value="1"/>
</dbReference>